<evidence type="ECO:0000256" key="1">
    <source>
        <dbReference type="SAM" id="MobiDB-lite"/>
    </source>
</evidence>
<gene>
    <name evidence="2" type="ORF">BKM31_18375</name>
</gene>
<protein>
    <recommendedName>
        <fullName evidence="4">SAM-dependent methyltransferase</fullName>
    </recommendedName>
</protein>
<feature type="region of interest" description="Disordered" evidence="1">
    <location>
        <begin position="1"/>
        <end position="30"/>
    </location>
</feature>
<dbReference type="Gene3D" id="3.40.50.150">
    <property type="entry name" value="Vaccinia Virus protein VP39"/>
    <property type="match status" value="1"/>
</dbReference>
<sequence>MVTISPSSPETGEILMTDTPLTPPPGDSFNPAKAVPARTYAALRGAGKEAFARDREAVDELRRTIHEKVDEVAQENAAALVRVVRHLAGRGYTQFADLGCGKPVQGMDALGLPDLYDVAAGVNPDVRWLALDSDQLVVTTCRALLRGPGISVVQQDLRQSAKVLDAMGSHLWLSKPVVVILGAVLHFLTDEECTDLRFALRARLAPRSLVVLTHVTGDGLDPANVERGRAAYEKLHGGVPIYVRSESQVMGLVRDFSVRDPGVVRTIDFMPEEGERAPLRDAPHFLMVMAERKDK</sequence>
<dbReference type="KEGG" id="noa:BKM31_18375"/>
<proteinExistence type="predicted"/>
<dbReference type="STRING" id="1909395.BKM31_18375"/>
<dbReference type="EMBL" id="CP017717">
    <property type="protein sequence ID" value="AQZ63166.1"/>
    <property type="molecule type" value="Genomic_DNA"/>
</dbReference>
<dbReference type="RefSeq" id="WP_080039349.1">
    <property type="nucleotide sequence ID" value="NZ_CP017717.1"/>
</dbReference>
<name>A0A1U9ZYY2_9ACTN</name>
<dbReference type="OrthoDB" id="9819342at2"/>
<reference evidence="3" key="1">
    <citation type="journal article" date="2017" name="Med. Chem. Commun.">
        <title>Nonomuraea sp. ATCC 55076 harbours the largest actinomycete chromosome to date and the kistamicin biosynthetic gene cluster.</title>
        <authorList>
            <person name="Nazari B."/>
            <person name="Forneris C.C."/>
            <person name="Gibson M.I."/>
            <person name="Moon K."/>
            <person name="Schramma K.R."/>
            <person name="Seyedsayamdost M.R."/>
        </authorList>
    </citation>
    <scope>NUCLEOTIDE SEQUENCE [LARGE SCALE GENOMIC DNA]</scope>
    <source>
        <strain evidence="3">ATCC 55076</strain>
    </source>
</reference>
<organism evidence="2 3">
    <name type="scientific">[Actinomadura] parvosata subsp. kistnae</name>
    <dbReference type="NCBI Taxonomy" id="1909395"/>
    <lineage>
        <taxon>Bacteria</taxon>
        <taxon>Bacillati</taxon>
        <taxon>Actinomycetota</taxon>
        <taxon>Actinomycetes</taxon>
        <taxon>Streptosporangiales</taxon>
        <taxon>Streptosporangiaceae</taxon>
        <taxon>Nonomuraea</taxon>
    </lineage>
</organism>
<evidence type="ECO:0008006" key="4">
    <source>
        <dbReference type="Google" id="ProtNLM"/>
    </source>
</evidence>
<feature type="compositionally biased region" description="Polar residues" evidence="1">
    <location>
        <begin position="1"/>
        <end position="10"/>
    </location>
</feature>
<evidence type="ECO:0000313" key="2">
    <source>
        <dbReference type="EMBL" id="AQZ63166.1"/>
    </source>
</evidence>
<dbReference type="InterPro" id="IPR029063">
    <property type="entry name" value="SAM-dependent_MTases_sf"/>
</dbReference>
<dbReference type="AlphaFoldDB" id="A0A1U9ZYY2"/>
<evidence type="ECO:0000313" key="3">
    <source>
        <dbReference type="Proteomes" id="UP000190797"/>
    </source>
</evidence>
<dbReference type="Pfam" id="PF04672">
    <property type="entry name" value="Methyltransf_19"/>
    <property type="match status" value="1"/>
</dbReference>
<dbReference type="InterPro" id="IPR006764">
    <property type="entry name" value="SAM_dep_MeTrfase_SAV2177_type"/>
</dbReference>
<keyword evidence="3" id="KW-1185">Reference proteome</keyword>
<accession>A0A1U9ZYY2</accession>
<dbReference type="Proteomes" id="UP000190797">
    <property type="component" value="Chromosome"/>
</dbReference>
<dbReference type="SUPFAM" id="SSF53335">
    <property type="entry name" value="S-adenosyl-L-methionine-dependent methyltransferases"/>
    <property type="match status" value="1"/>
</dbReference>